<evidence type="ECO:0000256" key="3">
    <source>
        <dbReference type="ARBA" id="ARBA00022448"/>
    </source>
</evidence>
<dbReference type="PATRIC" id="fig|1206767.3.peg.837"/>
<evidence type="ECO:0000256" key="4">
    <source>
        <dbReference type="ARBA" id="ARBA00022692"/>
    </source>
</evidence>
<evidence type="ECO:0000256" key="6">
    <source>
        <dbReference type="ARBA" id="ARBA00023136"/>
    </source>
</evidence>
<feature type="transmembrane region" description="Helical" evidence="7">
    <location>
        <begin position="32"/>
        <end position="50"/>
    </location>
</feature>
<evidence type="ECO:0000313" key="8">
    <source>
        <dbReference type="EMBL" id="EKO40414.1"/>
    </source>
</evidence>
<evidence type="ECO:0000256" key="7">
    <source>
        <dbReference type="RuleBase" id="RU362044"/>
    </source>
</evidence>
<dbReference type="Proteomes" id="UP000006272">
    <property type="component" value="Unassembled WGS sequence"/>
</dbReference>
<keyword evidence="6 7" id="KW-0472">Membrane</keyword>
<keyword evidence="4 7" id="KW-0812">Transmembrane</keyword>
<dbReference type="PANTHER" id="PTHR30188:SF4">
    <property type="entry name" value="PROTEIN TRIGALACTOSYLDIACYLGLYCEROL 1, CHLOROPLASTIC"/>
    <property type="match status" value="1"/>
</dbReference>
<reference evidence="8 9" key="1">
    <citation type="submission" date="2012-07" db="EMBL/GenBank/DDBJ databases">
        <title>Draft genome sequence of Desulfovibrio magneticus str. Maddingley MBC34 obtained from a metagenomic sequence of a methanogenic enrichment isolated from coal-seam formation water in Victoria, Australia.</title>
        <authorList>
            <person name="Greenfield P."/>
            <person name="Hendry P."/>
            <person name="Li D."/>
            <person name="Rosewarne C.P."/>
            <person name="Tran-Dinh N."/>
            <person name="Elbourne L.D.H."/>
            <person name="Paulsen I.T."/>
            <person name="Midgley D.J."/>
        </authorList>
    </citation>
    <scope>NUCLEOTIDE SEQUENCE [LARGE SCALE GENOMIC DNA]</scope>
    <source>
        <strain evidence="9">Maddingley MBC34</strain>
    </source>
</reference>
<organism evidence="8 9">
    <name type="scientific">Solidesulfovibrio magneticus str. Maddingley MBC34</name>
    <dbReference type="NCBI Taxonomy" id="1206767"/>
    <lineage>
        <taxon>Bacteria</taxon>
        <taxon>Pseudomonadati</taxon>
        <taxon>Thermodesulfobacteriota</taxon>
        <taxon>Desulfovibrionia</taxon>
        <taxon>Desulfovibrionales</taxon>
        <taxon>Desulfovibrionaceae</taxon>
        <taxon>Solidesulfovibrio</taxon>
    </lineage>
</organism>
<evidence type="ECO:0000256" key="5">
    <source>
        <dbReference type="ARBA" id="ARBA00022989"/>
    </source>
</evidence>
<comment type="caution">
    <text evidence="8">The sequence shown here is derived from an EMBL/GenBank/DDBJ whole genome shotgun (WGS) entry which is preliminary data.</text>
</comment>
<protein>
    <submittedName>
        <fullName evidence="8">Putative integral membrane protein</fullName>
    </submittedName>
</protein>
<feature type="transmembrane region" description="Helical" evidence="7">
    <location>
        <begin position="162"/>
        <end position="195"/>
    </location>
</feature>
<evidence type="ECO:0000256" key="2">
    <source>
        <dbReference type="ARBA" id="ARBA00007556"/>
    </source>
</evidence>
<proteinExistence type="inferred from homology"/>
<dbReference type="AlphaFoldDB" id="K6GH16"/>
<dbReference type="Pfam" id="PF02405">
    <property type="entry name" value="MlaE"/>
    <property type="match status" value="1"/>
</dbReference>
<evidence type="ECO:0000256" key="1">
    <source>
        <dbReference type="ARBA" id="ARBA00004141"/>
    </source>
</evidence>
<name>K6GH16_9BACT</name>
<comment type="subcellular location">
    <subcellularLocation>
        <location evidence="1">Membrane</location>
        <topology evidence="1">Multi-pass membrane protein</topology>
    </subcellularLocation>
</comment>
<gene>
    <name evidence="8" type="ORF">B193_0876</name>
</gene>
<keyword evidence="5 7" id="KW-1133">Transmembrane helix</keyword>
<dbReference type="InterPro" id="IPR030802">
    <property type="entry name" value="Permease_MalE"/>
</dbReference>
<feature type="transmembrane region" description="Helical" evidence="7">
    <location>
        <begin position="99"/>
        <end position="122"/>
    </location>
</feature>
<dbReference type="GO" id="GO:0043190">
    <property type="term" value="C:ATP-binding cassette (ABC) transporter complex"/>
    <property type="evidence" value="ECO:0007669"/>
    <property type="project" value="InterPro"/>
</dbReference>
<dbReference type="InterPro" id="IPR003453">
    <property type="entry name" value="ABC_MlaE_roteobac"/>
</dbReference>
<dbReference type="EMBL" id="ALAO01000073">
    <property type="protein sequence ID" value="EKO40414.1"/>
    <property type="molecule type" value="Genomic_DNA"/>
</dbReference>
<sequence length="276" mass="29164">MPRPKATMTQTALSLLLSPATAVGRVTLHFVAELGGLFLFTLQGLWRIFVPAPSWPKIVQQVYFIGVKSIFVIALIGLFTGMVLGLQGYYTLVKFGSEGLLGAAVALSIIRELGPVLTAIMITGRAGSSMAAELGIMRISEQIDALSTMDINPMRFLVAPRLAASLICFPLLTAIFDVVGILGGYLSGCVLLGINPGVYFDRIDATVELADVTGGFVKSVVFALLVAAICCYEGYFTHARQGGFGAKGVSLATTSAVVLSCVVILVADYVLTSFLL</sequence>
<dbReference type="GO" id="GO:0005548">
    <property type="term" value="F:phospholipid transporter activity"/>
    <property type="evidence" value="ECO:0007669"/>
    <property type="project" value="TreeGrafter"/>
</dbReference>
<comment type="similarity">
    <text evidence="2 7">Belongs to the MlaE permease family.</text>
</comment>
<feature type="transmembrane region" description="Helical" evidence="7">
    <location>
        <begin position="248"/>
        <end position="271"/>
    </location>
</feature>
<accession>K6GH16</accession>
<dbReference type="NCBIfam" id="TIGR00056">
    <property type="entry name" value="MlaE family lipid ABC transporter permease subunit"/>
    <property type="match status" value="1"/>
</dbReference>
<keyword evidence="3" id="KW-0813">Transport</keyword>
<dbReference type="PANTHER" id="PTHR30188">
    <property type="entry name" value="ABC TRANSPORTER PERMEASE PROTEIN-RELATED"/>
    <property type="match status" value="1"/>
</dbReference>
<feature type="transmembrane region" description="Helical" evidence="7">
    <location>
        <begin position="62"/>
        <end position="87"/>
    </location>
</feature>
<feature type="transmembrane region" description="Helical" evidence="7">
    <location>
        <begin position="215"/>
        <end position="236"/>
    </location>
</feature>
<evidence type="ECO:0000313" key="9">
    <source>
        <dbReference type="Proteomes" id="UP000006272"/>
    </source>
</evidence>